<keyword evidence="5" id="KW-1185">Reference proteome</keyword>
<dbReference type="Pfam" id="PF01557">
    <property type="entry name" value="FAA_hydrolase"/>
    <property type="match status" value="1"/>
</dbReference>
<keyword evidence="4" id="KW-0378">Hydrolase</keyword>
<proteinExistence type="inferred from homology"/>
<gene>
    <name evidence="4" type="ORF">KFK14_16350</name>
</gene>
<feature type="domain" description="Fumarylacetoacetase-like C-terminal" evidence="3">
    <location>
        <begin position="94"/>
        <end position="304"/>
    </location>
</feature>
<dbReference type="RefSeq" id="WP_070154114.1">
    <property type="nucleotide sequence ID" value="NZ_CP073910.1"/>
</dbReference>
<evidence type="ECO:0000313" key="4">
    <source>
        <dbReference type="EMBL" id="QUT04601.1"/>
    </source>
</evidence>
<dbReference type="SUPFAM" id="SSF56529">
    <property type="entry name" value="FAH"/>
    <property type="match status" value="1"/>
</dbReference>
<dbReference type="OrthoDB" id="5197601at2"/>
<dbReference type="AlphaFoldDB" id="A0A975Q0G5"/>
<evidence type="ECO:0000256" key="1">
    <source>
        <dbReference type="ARBA" id="ARBA00010211"/>
    </source>
</evidence>
<dbReference type="FunFam" id="3.90.850.10:FF:000002">
    <property type="entry name" value="2-hydroxyhepta-2,4-diene-1,7-dioate isomerase"/>
    <property type="match status" value="1"/>
</dbReference>
<protein>
    <submittedName>
        <fullName evidence="4">Fumarylacetoacetate hydrolase family protein</fullName>
    </submittedName>
</protein>
<accession>A0A975Q0G5</accession>
<evidence type="ECO:0000259" key="3">
    <source>
        <dbReference type="Pfam" id="PF01557"/>
    </source>
</evidence>
<dbReference type="KEGG" id="spph:KFK14_16350"/>
<dbReference type="InterPro" id="IPR051121">
    <property type="entry name" value="FAH"/>
</dbReference>
<name>A0A975Q0G5_9SPHN</name>
<dbReference type="GO" id="GO:0046872">
    <property type="term" value="F:metal ion binding"/>
    <property type="evidence" value="ECO:0007669"/>
    <property type="project" value="UniProtKB-KW"/>
</dbReference>
<sequence length="305" mass="32487">MTELYRLAVVSGAAGKEAMVEHGGMLLPIDTLLDGKIGNSTGRPVDDLAPVLDHWSGWNAKIAAKVEAGKSLFLEKGIPVHSAKFASPLANPGKIVCIGSNFHDHIAEMAIPMTPSYPYSFLKPVNNTVRGNGDPVAVPRRSQMMDWEAELGVVIGKRCANVSAADALNMVAGYLNFNDLSCRDWLATRPPVGIDWVQHKAFDGFAPMGPFLVPAQFVTDPQNIPMRLTVNGITKQDSNTAQMVFGVAEIIEHLSSIMTLMPGDVIATGTPAGVGHGAKPPQYLKAGDIVELEIGSLGKLVTPIV</sequence>
<reference evidence="4" key="1">
    <citation type="submission" date="2021-04" db="EMBL/GenBank/DDBJ databases">
        <title>Isolation of p-tert-butylphenol degrading bacteria Sphingobium phenoxybenzoativorans Tas13 from active sludge.</title>
        <authorList>
            <person name="Li Y."/>
        </authorList>
    </citation>
    <scope>NUCLEOTIDE SEQUENCE</scope>
    <source>
        <strain evidence="4">Tas13</strain>
    </source>
</reference>
<dbReference type="PANTHER" id="PTHR42796:SF4">
    <property type="entry name" value="FUMARYLACETOACETATE HYDROLASE DOMAIN-CONTAINING PROTEIN 2A"/>
    <property type="match status" value="1"/>
</dbReference>
<dbReference type="GO" id="GO:0016853">
    <property type="term" value="F:isomerase activity"/>
    <property type="evidence" value="ECO:0007669"/>
    <property type="project" value="UniProtKB-ARBA"/>
</dbReference>
<keyword evidence="2" id="KW-0479">Metal-binding</keyword>
<dbReference type="GO" id="GO:0016787">
    <property type="term" value="F:hydrolase activity"/>
    <property type="evidence" value="ECO:0007669"/>
    <property type="project" value="UniProtKB-KW"/>
</dbReference>
<comment type="similarity">
    <text evidence="1">Belongs to the FAH family.</text>
</comment>
<dbReference type="InterPro" id="IPR011234">
    <property type="entry name" value="Fumarylacetoacetase-like_C"/>
</dbReference>
<dbReference type="InterPro" id="IPR036663">
    <property type="entry name" value="Fumarylacetoacetase_C_sf"/>
</dbReference>
<evidence type="ECO:0000256" key="2">
    <source>
        <dbReference type="ARBA" id="ARBA00022723"/>
    </source>
</evidence>
<dbReference type="Proteomes" id="UP000681425">
    <property type="component" value="Chromosome"/>
</dbReference>
<dbReference type="GO" id="GO:0019752">
    <property type="term" value="P:carboxylic acid metabolic process"/>
    <property type="evidence" value="ECO:0007669"/>
    <property type="project" value="UniProtKB-ARBA"/>
</dbReference>
<evidence type="ECO:0000313" key="5">
    <source>
        <dbReference type="Proteomes" id="UP000681425"/>
    </source>
</evidence>
<dbReference type="EMBL" id="CP073910">
    <property type="protein sequence ID" value="QUT04601.1"/>
    <property type="molecule type" value="Genomic_DNA"/>
</dbReference>
<organism evidence="4 5">
    <name type="scientific">Sphingobium phenoxybenzoativorans</name>
    <dbReference type="NCBI Taxonomy" id="1592790"/>
    <lineage>
        <taxon>Bacteria</taxon>
        <taxon>Pseudomonadati</taxon>
        <taxon>Pseudomonadota</taxon>
        <taxon>Alphaproteobacteria</taxon>
        <taxon>Sphingomonadales</taxon>
        <taxon>Sphingomonadaceae</taxon>
        <taxon>Sphingobium</taxon>
    </lineage>
</organism>
<dbReference type="PANTHER" id="PTHR42796">
    <property type="entry name" value="FUMARYLACETOACETATE HYDROLASE DOMAIN-CONTAINING PROTEIN 2A-RELATED"/>
    <property type="match status" value="1"/>
</dbReference>
<dbReference type="Gene3D" id="3.90.850.10">
    <property type="entry name" value="Fumarylacetoacetase-like, C-terminal domain"/>
    <property type="match status" value="1"/>
</dbReference>